<dbReference type="InterPro" id="IPR058062">
    <property type="entry name" value="SCO7613_C"/>
</dbReference>
<feature type="transmembrane region" description="Helical" evidence="2">
    <location>
        <begin position="710"/>
        <end position="727"/>
    </location>
</feature>
<keyword evidence="2" id="KW-1133">Transmembrane helix</keyword>
<feature type="transmembrane region" description="Helical" evidence="2">
    <location>
        <begin position="404"/>
        <end position="422"/>
    </location>
</feature>
<feature type="transmembrane region" description="Helical" evidence="2">
    <location>
        <begin position="594"/>
        <end position="612"/>
    </location>
</feature>
<feature type="transmembrane region" description="Helical" evidence="2">
    <location>
        <begin position="685"/>
        <end position="703"/>
    </location>
</feature>
<reference evidence="4" key="1">
    <citation type="journal article" date="2019" name="Int. J. Syst. Evol. Microbiol.">
        <title>The Global Catalogue of Microorganisms (GCM) 10K type strain sequencing project: providing services to taxonomists for standard genome sequencing and annotation.</title>
        <authorList>
            <consortium name="The Broad Institute Genomics Platform"/>
            <consortium name="The Broad Institute Genome Sequencing Center for Infectious Disease"/>
            <person name="Wu L."/>
            <person name="Ma J."/>
        </authorList>
    </citation>
    <scope>NUCLEOTIDE SEQUENCE [LARGE SCALE GENOMIC DNA]</scope>
    <source>
        <strain evidence="4">CGMCC 4.7396</strain>
    </source>
</reference>
<evidence type="ECO:0000256" key="1">
    <source>
        <dbReference type="SAM" id="MobiDB-lite"/>
    </source>
</evidence>
<feature type="transmembrane region" description="Helical" evidence="2">
    <location>
        <begin position="651"/>
        <end position="673"/>
    </location>
</feature>
<feature type="transmembrane region" description="Helical" evidence="2">
    <location>
        <begin position="429"/>
        <end position="449"/>
    </location>
</feature>
<dbReference type="RefSeq" id="WP_387970111.1">
    <property type="nucleotide sequence ID" value="NZ_JBHRWO010000004.1"/>
</dbReference>
<feature type="transmembrane region" description="Helical" evidence="2">
    <location>
        <begin position="210"/>
        <end position="229"/>
    </location>
</feature>
<protein>
    <submittedName>
        <fullName evidence="3">SCO7613 C-terminal domain-containing membrane protein</fullName>
    </submittedName>
</protein>
<sequence>MTTYNCPRCGSPCTAERCQVCGRGPEPLLARLGELDTVLAVMPATLRSRAAVEVERRQVLDNLTKLAAQYLAEAERQARVPETTPQAPTSTGAVAAPQTAPDTPPGGAPQAMPLQSAAPPQIQPYPHTPPAGAFPMPRERGEVGSKTVQTMLLGLGGLLVAAALIIFTAVAWRNMGNGGRAATLGGVTLLLLAVPIPLKRFRLWATAETFAALAALALWCTTLAGYYLYRPADVEFGPQSVGAWTAGVLAVLAIYRAAARLTATGWAMLPLAAVGLAYAAASDLAVAVALMLAIAVALGAAAWITATRPSHYERSDLWVSRFLTCAAVVAACSAGLRAAFGLDGPVVPPVAGAVAVLAAANLFSVHFARKLGASLTAVLVAASAATSLVLAAWTLAIRSDAPELAMPSIALLGAAIVALVHFDSRDDFWPLSAYSTAGLTAAAAFATVTFDAPDLTAYLVVFLTARLASALPADPMRTALRTGSYVIGAGTAVIASGIALFGGIGVLLDPHTDPFSWEVPIVLLALAAGSILLPKRFRVDAVALAVTFAIVSASILLWSEDPARYDAVPTLGFLLCALIGLTAAMASRTLPGRCTGWVALAVWAPLAGLAAADSATFNPGDGWIPFWLTVTAAAMLSVAVGAPRRSRPDRVLAAVLAHVLAGFSIGIGALLLVADWGFGDSDVELFPAAQLGVYTVALVGAAFMAPVRKWGYVIAALSTGSLGWWWMLGALEVETLEFYTAPPAAIVFLIGLWRLEQRPETGSWSTLALPILVGIGPSLLLALNDGDELRRVGVGAAAVAVIIAGLMRRWQAPLVLGSIALAIMTINELALLWHHIPVWIPPAIGGAILIGAGATFERRRRDVRRIRDSLKSMR</sequence>
<feature type="transmembrane region" description="Helical" evidence="2">
    <location>
        <begin position="814"/>
        <end position="833"/>
    </location>
</feature>
<feature type="transmembrane region" description="Helical" evidence="2">
    <location>
        <begin position="318"/>
        <end position="340"/>
    </location>
</feature>
<feature type="transmembrane region" description="Helical" evidence="2">
    <location>
        <begin position="624"/>
        <end position="642"/>
    </location>
</feature>
<feature type="region of interest" description="Disordered" evidence="1">
    <location>
        <begin position="76"/>
        <end position="111"/>
    </location>
</feature>
<keyword evidence="2" id="KW-0472">Membrane</keyword>
<dbReference type="EMBL" id="JBHRWO010000004">
    <property type="protein sequence ID" value="MFC3491394.1"/>
    <property type="molecule type" value="Genomic_DNA"/>
</dbReference>
<evidence type="ECO:0000313" key="3">
    <source>
        <dbReference type="EMBL" id="MFC3491394.1"/>
    </source>
</evidence>
<evidence type="ECO:0000313" key="4">
    <source>
        <dbReference type="Proteomes" id="UP001595712"/>
    </source>
</evidence>
<evidence type="ECO:0000256" key="2">
    <source>
        <dbReference type="SAM" id="Phobius"/>
    </source>
</evidence>
<feature type="transmembrane region" description="Helical" evidence="2">
    <location>
        <begin position="767"/>
        <end position="783"/>
    </location>
</feature>
<feature type="transmembrane region" description="Helical" evidence="2">
    <location>
        <begin position="541"/>
        <end position="558"/>
    </location>
</feature>
<feature type="transmembrane region" description="Helical" evidence="2">
    <location>
        <begin position="570"/>
        <end position="587"/>
    </location>
</feature>
<feature type="transmembrane region" description="Helical" evidence="2">
    <location>
        <begin position="241"/>
        <end position="258"/>
    </location>
</feature>
<feature type="transmembrane region" description="Helical" evidence="2">
    <location>
        <begin position="265"/>
        <end position="281"/>
    </location>
</feature>
<feature type="transmembrane region" description="Helical" evidence="2">
    <location>
        <begin position="375"/>
        <end position="398"/>
    </location>
</feature>
<feature type="transmembrane region" description="Helical" evidence="2">
    <location>
        <begin position="514"/>
        <end position="534"/>
    </location>
</feature>
<keyword evidence="4" id="KW-1185">Reference proteome</keyword>
<proteinExistence type="predicted"/>
<feature type="transmembrane region" description="Helical" evidence="2">
    <location>
        <begin position="178"/>
        <end position="198"/>
    </location>
</feature>
<feature type="transmembrane region" description="Helical" evidence="2">
    <location>
        <begin position="455"/>
        <end position="473"/>
    </location>
</feature>
<organism evidence="3 4">
    <name type="scientific">Glycomyces rhizosphaerae</name>
    <dbReference type="NCBI Taxonomy" id="2054422"/>
    <lineage>
        <taxon>Bacteria</taxon>
        <taxon>Bacillati</taxon>
        <taxon>Actinomycetota</taxon>
        <taxon>Actinomycetes</taxon>
        <taxon>Glycomycetales</taxon>
        <taxon>Glycomycetaceae</taxon>
        <taxon>Glycomyces</taxon>
    </lineage>
</organism>
<feature type="transmembrane region" description="Helical" evidence="2">
    <location>
        <begin position="739"/>
        <end position="755"/>
    </location>
</feature>
<dbReference type="NCBIfam" id="NF047321">
    <property type="entry name" value="SCO7613_CTERM"/>
    <property type="match status" value="1"/>
</dbReference>
<feature type="transmembrane region" description="Helical" evidence="2">
    <location>
        <begin position="485"/>
        <end position="508"/>
    </location>
</feature>
<feature type="transmembrane region" description="Helical" evidence="2">
    <location>
        <begin position="346"/>
        <end position="368"/>
    </location>
</feature>
<gene>
    <name evidence="3" type="ORF">ACFO8M_02695</name>
</gene>
<feature type="compositionally biased region" description="Polar residues" evidence="1">
    <location>
        <begin position="83"/>
        <end position="92"/>
    </location>
</feature>
<name>A0ABV7PS67_9ACTN</name>
<feature type="transmembrane region" description="Helical" evidence="2">
    <location>
        <begin position="287"/>
        <end position="306"/>
    </location>
</feature>
<accession>A0ABV7PS67</accession>
<comment type="caution">
    <text evidence="3">The sequence shown here is derived from an EMBL/GenBank/DDBJ whole genome shotgun (WGS) entry which is preliminary data.</text>
</comment>
<feature type="transmembrane region" description="Helical" evidence="2">
    <location>
        <begin position="150"/>
        <end position="172"/>
    </location>
</feature>
<feature type="transmembrane region" description="Helical" evidence="2">
    <location>
        <begin position="789"/>
        <end position="807"/>
    </location>
</feature>
<keyword evidence="2" id="KW-0812">Transmembrane</keyword>
<dbReference type="Proteomes" id="UP001595712">
    <property type="component" value="Unassembled WGS sequence"/>
</dbReference>
<feature type="transmembrane region" description="Helical" evidence="2">
    <location>
        <begin position="839"/>
        <end position="856"/>
    </location>
</feature>